<accession>A0A8J2HT01</accession>
<evidence type="ECO:0000313" key="1">
    <source>
        <dbReference type="EMBL" id="CAG5142418.1"/>
    </source>
</evidence>
<comment type="caution">
    <text evidence="1">The sequence shown here is derived from an EMBL/GenBank/DDBJ whole genome shotgun (WGS) entry which is preliminary data.</text>
</comment>
<dbReference type="GeneID" id="67011756"/>
<proteinExistence type="predicted"/>
<dbReference type="AlphaFoldDB" id="A0A8J2HT01"/>
<evidence type="ECO:0008006" key="3">
    <source>
        <dbReference type="Google" id="ProtNLM"/>
    </source>
</evidence>
<dbReference type="EMBL" id="CAJRGZ010000015">
    <property type="protein sequence ID" value="CAG5142418.1"/>
    <property type="molecule type" value="Genomic_DNA"/>
</dbReference>
<dbReference type="RefSeq" id="XP_043164678.1">
    <property type="nucleotide sequence ID" value="XM_043308743.1"/>
</dbReference>
<sequence length="270" mass="29183">MARFLTANRAAVVVIDHPGDASIVQFSSSRTRDLQTVYNSGTVPLSNLSPITTWNSTVQKAVDTRISDIRFTLSQISTAALLQHQFTTPRFTSGLNTATYGIIGHGLGGTVANSLGLPTPSSSAVKFSINLSGSPPLLSSDVKNTPLFFFGRADFRREHDIHWPTTWLHLTGPATEFDLDDSAIFDMTDLPIVVELAKTQGGKKNIKARGLSGNAPAEGAHAVICFLKNIIKEHFGLDGQGRNLGDCIRMFSGVVPYPGYARKVQDNKII</sequence>
<evidence type="ECO:0000313" key="2">
    <source>
        <dbReference type="Proteomes" id="UP000676310"/>
    </source>
</evidence>
<name>A0A8J2HT01_9PLEO</name>
<dbReference type="InterPro" id="IPR029058">
    <property type="entry name" value="AB_hydrolase_fold"/>
</dbReference>
<dbReference type="Proteomes" id="UP000676310">
    <property type="component" value="Unassembled WGS sequence"/>
</dbReference>
<dbReference type="Gene3D" id="3.40.50.1820">
    <property type="entry name" value="alpha/beta hydrolase"/>
    <property type="match status" value="1"/>
</dbReference>
<gene>
    <name evidence="1" type="ORF">ALTATR162_LOCUS1148</name>
</gene>
<keyword evidence="2" id="KW-1185">Reference proteome</keyword>
<reference evidence="1" key="1">
    <citation type="submission" date="2021-05" db="EMBL/GenBank/DDBJ databases">
        <authorList>
            <person name="Stam R."/>
        </authorList>
    </citation>
    <scope>NUCLEOTIDE SEQUENCE</scope>
    <source>
        <strain evidence="1">CS162</strain>
    </source>
</reference>
<organism evidence="1 2">
    <name type="scientific">Alternaria atra</name>
    <dbReference type="NCBI Taxonomy" id="119953"/>
    <lineage>
        <taxon>Eukaryota</taxon>
        <taxon>Fungi</taxon>
        <taxon>Dikarya</taxon>
        <taxon>Ascomycota</taxon>
        <taxon>Pezizomycotina</taxon>
        <taxon>Dothideomycetes</taxon>
        <taxon>Pleosporomycetidae</taxon>
        <taxon>Pleosporales</taxon>
        <taxon>Pleosporineae</taxon>
        <taxon>Pleosporaceae</taxon>
        <taxon>Alternaria</taxon>
        <taxon>Alternaria sect. Ulocladioides</taxon>
    </lineage>
</organism>
<protein>
    <recommendedName>
        <fullName evidence="3">1-alkyl-2-acetylglycerophosphocholine esterase</fullName>
    </recommendedName>
</protein>
<dbReference type="OrthoDB" id="2363873at2759"/>